<comment type="similarity">
    <text evidence="2">Belongs to the ESS2 family.</text>
</comment>
<evidence type="ECO:0000313" key="6">
    <source>
        <dbReference type="Proteomes" id="UP001497497"/>
    </source>
</evidence>
<feature type="compositionally biased region" description="Basic and acidic residues" evidence="4">
    <location>
        <begin position="371"/>
        <end position="384"/>
    </location>
</feature>
<evidence type="ECO:0000256" key="2">
    <source>
        <dbReference type="ARBA" id="ARBA00009072"/>
    </source>
</evidence>
<dbReference type="EMBL" id="CAXITT010000633">
    <property type="protein sequence ID" value="CAL1544595.1"/>
    <property type="molecule type" value="Genomic_DNA"/>
</dbReference>
<comment type="caution">
    <text evidence="5">The sequence shown here is derived from an EMBL/GenBank/DDBJ whole genome shotgun (WGS) entry which is preliminary data.</text>
</comment>
<protein>
    <submittedName>
        <fullName evidence="5">Uncharacterized protein</fullName>
    </submittedName>
</protein>
<feature type="region of interest" description="Disordered" evidence="4">
    <location>
        <begin position="434"/>
        <end position="513"/>
    </location>
</feature>
<evidence type="ECO:0000256" key="1">
    <source>
        <dbReference type="ARBA" id="ARBA00004123"/>
    </source>
</evidence>
<evidence type="ECO:0000256" key="3">
    <source>
        <dbReference type="ARBA" id="ARBA00023242"/>
    </source>
</evidence>
<dbReference type="PANTHER" id="PTHR12940:SF0">
    <property type="entry name" value="SPLICING FACTOR ESS-2 HOMOLOG"/>
    <property type="match status" value="1"/>
</dbReference>
<dbReference type="AlphaFoldDB" id="A0AAV2IER0"/>
<dbReference type="InterPro" id="IPR019148">
    <property type="entry name" value="Nuclear_protein_DGCR14_ESS-2"/>
</dbReference>
<feature type="region of interest" description="Disordered" evidence="4">
    <location>
        <begin position="89"/>
        <end position="132"/>
    </location>
</feature>
<evidence type="ECO:0000313" key="5">
    <source>
        <dbReference type="EMBL" id="CAL1544595.1"/>
    </source>
</evidence>
<sequence>MQEMDLEKVNVTSKVLAPYEFKVPLKRLSKPKKVLSEDEFSQSISKIIERDFFPDLPKLEAQAEYYEALEKNDLVKLREIQMRFKRPDTGCSDVSNTPSTFETPAEVRRRTTPAKRKQINRSEDGGNSEQDDIQEAMENLEEESSEPRIKLDAFLAKNTSEDSASFAEILKESERKHRLKHAWIFEKEKEQLAEHEDMIALPPIEEQAAIKDRPAHINSWKYTNENAVMYVPEGLDLSAREKIEEQKHKPKQIIHENTRFQHNPFNNARSKEAMQKAACFKALTNLGKIGHDGKEIQPSQSPQVNGYGFVATPSPAPGVNESPLMTWGEIDSTPSRLDSNNETIPGMTPGPVFRIPAVPKRDRLALELSEKASKAHRAKKEEAIRQVTRRFASPSPSAKIGLSSAERLNSMSPAAQRLASKRLGIKTSTDKALLASYTPSPSPSHRLPGTKTPVRLTPGSRRSHGSLPGSPAVSTPASERGNATPENSRDIPSLTDHLLNLPKRKRKSAADFF</sequence>
<keyword evidence="3" id="KW-0539">Nucleus</keyword>
<organism evidence="5 6">
    <name type="scientific">Lymnaea stagnalis</name>
    <name type="common">Great pond snail</name>
    <name type="synonym">Helix stagnalis</name>
    <dbReference type="NCBI Taxonomy" id="6523"/>
    <lineage>
        <taxon>Eukaryota</taxon>
        <taxon>Metazoa</taxon>
        <taxon>Spiralia</taxon>
        <taxon>Lophotrochozoa</taxon>
        <taxon>Mollusca</taxon>
        <taxon>Gastropoda</taxon>
        <taxon>Heterobranchia</taxon>
        <taxon>Euthyneura</taxon>
        <taxon>Panpulmonata</taxon>
        <taxon>Hygrophila</taxon>
        <taxon>Lymnaeoidea</taxon>
        <taxon>Lymnaeidae</taxon>
        <taxon>Lymnaea</taxon>
    </lineage>
</organism>
<comment type="subcellular location">
    <subcellularLocation>
        <location evidence="1">Nucleus</location>
    </subcellularLocation>
</comment>
<reference evidence="5 6" key="1">
    <citation type="submission" date="2024-04" db="EMBL/GenBank/DDBJ databases">
        <authorList>
            <consortium name="Genoscope - CEA"/>
            <person name="William W."/>
        </authorList>
    </citation>
    <scope>NUCLEOTIDE SEQUENCE [LARGE SCALE GENOMIC DNA]</scope>
</reference>
<dbReference type="Proteomes" id="UP001497497">
    <property type="component" value="Unassembled WGS sequence"/>
</dbReference>
<dbReference type="GO" id="GO:0071013">
    <property type="term" value="C:catalytic step 2 spliceosome"/>
    <property type="evidence" value="ECO:0007669"/>
    <property type="project" value="TreeGrafter"/>
</dbReference>
<feature type="compositionally biased region" description="Basic residues" evidence="4">
    <location>
        <begin position="110"/>
        <end position="119"/>
    </location>
</feature>
<dbReference type="PANTHER" id="PTHR12940">
    <property type="entry name" value="ES-2 PROTEIN - RELATED"/>
    <property type="match status" value="1"/>
</dbReference>
<accession>A0AAV2IER0</accession>
<evidence type="ECO:0000256" key="4">
    <source>
        <dbReference type="SAM" id="MobiDB-lite"/>
    </source>
</evidence>
<feature type="compositionally biased region" description="Polar residues" evidence="4">
    <location>
        <begin position="92"/>
        <end position="102"/>
    </location>
</feature>
<proteinExistence type="inferred from homology"/>
<dbReference type="Pfam" id="PF09751">
    <property type="entry name" value="Es2"/>
    <property type="match status" value="1"/>
</dbReference>
<feature type="region of interest" description="Disordered" evidence="4">
    <location>
        <begin position="371"/>
        <end position="400"/>
    </location>
</feature>
<name>A0AAV2IER0_LYMST</name>
<gene>
    <name evidence="5" type="ORF">GSLYS_00018108001</name>
</gene>
<keyword evidence="6" id="KW-1185">Reference proteome</keyword>